<dbReference type="InParanoid" id="A0A3M0BX06"/>
<feature type="transmembrane region" description="Helical" evidence="1">
    <location>
        <begin position="205"/>
        <end position="226"/>
    </location>
</feature>
<keyword evidence="1" id="KW-0472">Membrane</keyword>
<evidence type="ECO:0000313" key="3">
    <source>
        <dbReference type="Proteomes" id="UP000271227"/>
    </source>
</evidence>
<feature type="transmembrane region" description="Helical" evidence="1">
    <location>
        <begin position="43"/>
        <end position="62"/>
    </location>
</feature>
<dbReference type="OrthoDB" id="9984172at2"/>
<evidence type="ECO:0000256" key="1">
    <source>
        <dbReference type="SAM" id="Phobius"/>
    </source>
</evidence>
<sequence>MNKNNAPEPLSAQEQKVFDWICGPYFSGVHSLMDSNRTYLNQGISWSIGILTAVVIFALTYISPLQEVKSPSGTVTGRSLAAVLQNLTDADVILLTAVISLSFAFVSNFLSRSIKGYLNLIRYVGLYSHCLRVSSSPVPVTPDVLRELTGRIRQYDDDFCPPLPLGTVFWKMVSELGYGLFLGILILLYIVAAAGWFHVESALSAFWFWGILALGPVWLIVELVFLKHLSNYFRYKDYAVESWSEVRGRK</sequence>
<proteinExistence type="predicted"/>
<dbReference type="RefSeq" id="WP_121940100.1">
    <property type="nucleotide sequence ID" value="NZ_REFR01000015.1"/>
</dbReference>
<organism evidence="2 3">
    <name type="scientific">Eilatimonas milleporae</name>
    <dbReference type="NCBI Taxonomy" id="911205"/>
    <lineage>
        <taxon>Bacteria</taxon>
        <taxon>Pseudomonadati</taxon>
        <taxon>Pseudomonadota</taxon>
        <taxon>Alphaproteobacteria</taxon>
        <taxon>Kordiimonadales</taxon>
        <taxon>Kordiimonadaceae</taxon>
        <taxon>Eilatimonas</taxon>
    </lineage>
</organism>
<protein>
    <submittedName>
        <fullName evidence="2">Uncharacterized protein</fullName>
    </submittedName>
</protein>
<keyword evidence="1" id="KW-0812">Transmembrane</keyword>
<name>A0A3M0BX06_9PROT</name>
<dbReference type="EMBL" id="REFR01000015">
    <property type="protein sequence ID" value="RMB01958.1"/>
    <property type="molecule type" value="Genomic_DNA"/>
</dbReference>
<keyword evidence="3" id="KW-1185">Reference proteome</keyword>
<dbReference type="Proteomes" id="UP000271227">
    <property type="component" value="Unassembled WGS sequence"/>
</dbReference>
<feature type="transmembrane region" description="Helical" evidence="1">
    <location>
        <begin position="92"/>
        <end position="110"/>
    </location>
</feature>
<dbReference type="AlphaFoldDB" id="A0A3M0BX06"/>
<feature type="transmembrane region" description="Helical" evidence="1">
    <location>
        <begin position="178"/>
        <end position="199"/>
    </location>
</feature>
<accession>A0A3M0BX06</accession>
<comment type="caution">
    <text evidence="2">The sequence shown here is derived from an EMBL/GenBank/DDBJ whole genome shotgun (WGS) entry which is preliminary data.</text>
</comment>
<gene>
    <name evidence="2" type="ORF">BXY39_3468</name>
</gene>
<evidence type="ECO:0000313" key="2">
    <source>
        <dbReference type="EMBL" id="RMB01958.1"/>
    </source>
</evidence>
<reference evidence="2 3" key="1">
    <citation type="submission" date="2018-10" db="EMBL/GenBank/DDBJ databases">
        <title>Genomic Encyclopedia of Archaeal and Bacterial Type Strains, Phase II (KMG-II): from individual species to whole genera.</title>
        <authorList>
            <person name="Goeker M."/>
        </authorList>
    </citation>
    <scope>NUCLEOTIDE SEQUENCE [LARGE SCALE GENOMIC DNA]</scope>
    <source>
        <strain evidence="2 3">DSM 25217</strain>
    </source>
</reference>
<keyword evidence="1" id="KW-1133">Transmembrane helix</keyword>